<organism evidence="1 2">
    <name type="scientific">Sphingomonas trueperi</name>
    <dbReference type="NCBI Taxonomy" id="53317"/>
    <lineage>
        <taxon>Bacteria</taxon>
        <taxon>Pseudomonadati</taxon>
        <taxon>Pseudomonadota</taxon>
        <taxon>Alphaproteobacteria</taxon>
        <taxon>Sphingomonadales</taxon>
        <taxon>Sphingomonadaceae</taxon>
        <taxon>Sphingomonas</taxon>
    </lineage>
</organism>
<gene>
    <name evidence="1" type="ORF">GGR89_002885</name>
</gene>
<comment type="caution">
    <text evidence="1">The sequence shown here is derived from an EMBL/GenBank/DDBJ whole genome shotgun (WGS) entry which is preliminary data.</text>
</comment>
<name>A0A7X6BE96_9SPHN</name>
<keyword evidence="2" id="KW-1185">Reference proteome</keyword>
<dbReference type="Proteomes" id="UP000531251">
    <property type="component" value="Unassembled WGS sequence"/>
</dbReference>
<dbReference type="AlphaFoldDB" id="A0A7X6BE96"/>
<evidence type="ECO:0000313" key="1">
    <source>
        <dbReference type="EMBL" id="NJB98552.1"/>
    </source>
</evidence>
<reference evidence="1 2" key="1">
    <citation type="submission" date="2020-03" db="EMBL/GenBank/DDBJ databases">
        <title>Genomic Encyclopedia of Type Strains, Phase IV (KMG-IV): sequencing the most valuable type-strain genomes for metagenomic binning, comparative biology and taxonomic classification.</title>
        <authorList>
            <person name="Goeker M."/>
        </authorList>
    </citation>
    <scope>NUCLEOTIDE SEQUENCE [LARGE SCALE GENOMIC DNA]</scope>
    <source>
        <strain evidence="1 2">DSM 7225</strain>
    </source>
</reference>
<dbReference type="RefSeq" id="WP_167712986.1">
    <property type="nucleotide sequence ID" value="NZ_BAAADY010000011.1"/>
</dbReference>
<sequence length="99" mass="10949">MDAHLSEQLQQIFGAYVRQDTLDTAAAEMAGLGQAYPDLDEGFRGALRRSIEFARSGDAGVCIAIEKSGYRALNTAEAQLILAELLRLYIVHFKMNTRD</sequence>
<protein>
    <submittedName>
        <fullName evidence="1">Uncharacterized protein</fullName>
    </submittedName>
</protein>
<accession>A0A7X6BE96</accession>
<evidence type="ECO:0000313" key="2">
    <source>
        <dbReference type="Proteomes" id="UP000531251"/>
    </source>
</evidence>
<dbReference type="EMBL" id="JAATJB010000009">
    <property type="protein sequence ID" value="NJB98552.1"/>
    <property type="molecule type" value="Genomic_DNA"/>
</dbReference>
<proteinExistence type="predicted"/>